<comment type="caution">
    <text evidence="1">The sequence shown here is derived from an EMBL/GenBank/DDBJ whole genome shotgun (WGS) entry which is preliminary data.</text>
</comment>
<dbReference type="Proteomes" id="UP001642484">
    <property type="component" value="Unassembled WGS sequence"/>
</dbReference>
<reference evidence="1 2" key="1">
    <citation type="submission" date="2024-02" db="EMBL/GenBank/DDBJ databases">
        <authorList>
            <person name="Chen Y."/>
            <person name="Shah S."/>
            <person name="Dougan E. K."/>
            <person name="Thang M."/>
            <person name="Chan C."/>
        </authorList>
    </citation>
    <scope>NUCLEOTIDE SEQUENCE [LARGE SCALE GENOMIC DNA]</scope>
</reference>
<accession>A0ABP0N783</accession>
<sequence>MLFNALCLYIRICWKTSSSNIPQCERDGLRLKTCMYVFPRRWSFAIPFGKNMFFLACAWKGWSLNVSATDIADGSDCFEFAGNAFTISGVATDSLKDGKS</sequence>
<dbReference type="EMBL" id="CAXAMN010021444">
    <property type="protein sequence ID" value="CAK9059652.1"/>
    <property type="molecule type" value="Genomic_DNA"/>
</dbReference>
<evidence type="ECO:0000313" key="2">
    <source>
        <dbReference type="Proteomes" id="UP001642484"/>
    </source>
</evidence>
<keyword evidence="2" id="KW-1185">Reference proteome</keyword>
<evidence type="ECO:0000313" key="1">
    <source>
        <dbReference type="EMBL" id="CAK9059652.1"/>
    </source>
</evidence>
<organism evidence="1 2">
    <name type="scientific">Durusdinium trenchii</name>
    <dbReference type="NCBI Taxonomy" id="1381693"/>
    <lineage>
        <taxon>Eukaryota</taxon>
        <taxon>Sar</taxon>
        <taxon>Alveolata</taxon>
        <taxon>Dinophyceae</taxon>
        <taxon>Suessiales</taxon>
        <taxon>Symbiodiniaceae</taxon>
        <taxon>Durusdinium</taxon>
    </lineage>
</organism>
<proteinExistence type="predicted"/>
<name>A0ABP0N783_9DINO</name>
<protein>
    <submittedName>
        <fullName evidence="1">Uncharacterized protein</fullName>
    </submittedName>
</protein>
<gene>
    <name evidence="1" type="ORF">CCMP2556_LOCUS29367</name>
</gene>